<reference evidence="3" key="4">
    <citation type="submission" date="2023-03" db="EMBL/GenBank/DDBJ databases">
        <title>DFI Biobank Strains.</title>
        <authorList>
            <person name="Mostad J."/>
            <person name="Paddock L."/>
            <person name="Medina S."/>
            <person name="Waligurski E."/>
            <person name="Barat B."/>
            <person name="Smith R."/>
            <person name="Burgo V."/>
            <person name="Metcalfe C."/>
            <person name="Woodson C."/>
            <person name="Sundararajan A."/>
            <person name="Ramaswamy R."/>
            <person name="Lin H."/>
            <person name="Pamer E.G."/>
        </authorList>
    </citation>
    <scope>NUCLEOTIDE SEQUENCE</scope>
    <source>
        <strain evidence="3">DFI.9.5</strain>
    </source>
</reference>
<accession>A0A0P0FVU1</accession>
<evidence type="ECO:0000313" key="4">
    <source>
        <dbReference type="EMBL" id="RGS32198.1"/>
    </source>
</evidence>
<evidence type="ECO:0000313" key="1">
    <source>
        <dbReference type="EMBL" id="ALJ58343.1"/>
    </source>
</evidence>
<evidence type="ECO:0000313" key="3">
    <source>
        <dbReference type="EMBL" id="MDE8695064.1"/>
    </source>
</evidence>
<dbReference type="Proteomes" id="UP000283341">
    <property type="component" value="Unassembled WGS sequence"/>
</dbReference>
<proteinExistence type="predicted"/>
<dbReference type="EMBL" id="CP012801">
    <property type="protein sequence ID" value="ALJ58343.1"/>
    <property type="molecule type" value="Genomic_DNA"/>
</dbReference>
<dbReference type="RefSeq" id="WP_025726396.1">
    <property type="nucleotide sequence ID" value="NZ_JAFEKG010000001.1"/>
</dbReference>
<reference evidence="1 5" key="1">
    <citation type="journal article" date="2015" name="Science">
        <title>Genetic determinants of in vivo fitness and diet responsiveness in multiple human gut Bacteroides.</title>
        <authorList>
            <person name="Wu M."/>
            <person name="McNulty N.P."/>
            <person name="Rodionov D.A."/>
            <person name="Khoroshkin M.S."/>
            <person name="Griffin N.W."/>
            <person name="Cheng J."/>
            <person name="Latreille P."/>
            <person name="Kerstetter R.A."/>
            <person name="Terrapon N."/>
            <person name="Henrissat B."/>
            <person name="Osterman A.L."/>
            <person name="Gordon J.I."/>
        </authorList>
    </citation>
    <scope>NUCLEOTIDE SEQUENCE [LARGE SCALE GENOMIC DNA]</scope>
    <source>
        <strain evidence="1 5">WH2</strain>
    </source>
</reference>
<organism evidence="1 5">
    <name type="scientific">Bacteroides cellulosilyticus</name>
    <dbReference type="NCBI Taxonomy" id="246787"/>
    <lineage>
        <taxon>Bacteria</taxon>
        <taxon>Pseudomonadati</taxon>
        <taxon>Bacteroidota</taxon>
        <taxon>Bacteroidia</taxon>
        <taxon>Bacteroidales</taxon>
        <taxon>Bacteroidaceae</taxon>
        <taxon>Bacteroides</taxon>
    </lineage>
</organism>
<dbReference type="KEGG" id="bcel:BcellWH2_01081"/>
<evidence type="ECO:0000313" key="6">
    <source>
        <dbReference type="Proteomes" id="UP000283341"/>
    </source>
</evidence>
<dbReference type="EMBL" id="VVYW01000013">
    <property type="protein sequence ID" value="KAA5407186.1"/>
    <property type="molecule type" value="Genomic_DNA"/>
</dbReference>
<dbReference type="InterPro" id="IPR025342">
    <property type="entry name" value="DUF4248"/>
</dbReference>
<evidence type="ECO:0000313" key="7">
    <source>
        <dbReference type="Proteomes" id="UP000325055"/>
    </source>
</evidence>
<sequence length="76" mass="9001">MKEEKSTFTVRSYTKSELAHLYNPQLTLKNATQVLRRWILHNAELHAELIHLGYQDRNHIFTPRQVKVIVDYLGEP</sequence>
<dbReference type="AlphaFoldDB" id="A0A0P0FVU1"/>
<name>A0A0P0FVU1_9BACE</name>
<reference evidence="2 7" key="3">
    <citation type="journal article" date="2019" name="Nat. Med.">
        <title>A library of human gut bacterial isolates paired with longitudinal multiomics data enables mechanistic microbiome research.</title>
        <authorList>
            <person name="Poyet M."/>
            <person name="Groussin M."/>
            <person name="Gibbons S.M."/>
            <person name="Avila-Pacheco J."/>
            <person name="Jiang X."/>
            <person name="Kearney S.M."/>
            <person name="Perrotta A.R."/>
            <person name="Berdy B."/>
            <person name="Zhao S."/>
            <person name="Lieberman T.D."/>
            <person name="Swanson P.K."/>
            <person name="Smith M."/>
            <person name="Roesemann S."/>
            <person name="Alexander J.E."/>
            <person name="Rich S.A."/>
            <person name="Livny J."/>
            <person name="Vlamakis H."/>
            <person name="Clish C."/>
            <person name="Bullock K."/>
            <person name="Deik A."/>
            <person name="Scott J."/>
            <person name="Pierce K.A."/>
            <person name="Xavier R.J."/>
            <person name="Alm E.J."/>
        </authorList>
    </citation>
    <scope>NUCLEOTIDE SEQUENCE [LARGE SCALE GENOMIC DNA]</scope>
    <source>
        <strain evidence="2 7">BIOML-A7</strain>
    </source>
</reference>
<dbReference type="EMBL" id="QRVJ01000037">
    <property type="protein sequence ID" value="RGS32198.1"/>
    <property type="molecule type" value="Genomic_DNA"/>
</dbReference>
<dbReference type="EMBL" id="JARFID010000011">
    <property type="protein sequence ID" value="MDE8695064.1"/>
    <property type="molecule type" value="Genomic_DNA"/>
</dbReference>
<reference evidence="4 6" key="2">
    <citation type="submission" date="2018-08" db="EMBL/GenBank/DDBJ databases">
        <title>A genome reference for cultivated species of the human gut microbiota.</title>
        <authorList>
            <person name="Zou Y."/>
            <person name="Xue W."/>
            <person name="Luo G."/>
        </authorList>
    </citation>
    <scope>NUCLEOTIDE SEQUENCE [LARGE SCALE GENOMIC DNA]</scope>
    <source>
        <strain evidence="4 6">AF22-3AC</strain>
    </source>
</reference>
<dbReference type="Proteomes" id="UP001221924">
    <property type="component" value="Unassembled WGS sequence"/>
</dbReference>
<evidence type="ECO:0000313" key="5">
    <source>
        <dbReference type="Proteomes" id="UP000061809"/>
    </source>
</evidence>
<evidence type="ECO:0000313" key="2">
    <source>
        <dbReference type="EMBL" id="KAA5407186.1"/>
    </source>
</evidence>
<gene>
    <name evidence="1" type="ORF">BcellWH2_01081</name>
    <name evidence="4" type="ORF">DWX97_23990</name>
    <name evidence="2" type="ORF">F2Y86_16760</name>
    <name evidence="3" type="ORF">PZH42_13215</name>
</gene>
<dbReference type="Pfam" id="PF14053">
    <property type="entry name" value="DUF4248"/>
    <property type="match status" value="1"/>
</dbReference>
<protein>
    <submittedName>
        <fullName evidence="2">DUF4248 domain-containing protein</fullName>
    </submittedName>
</protein>
<dbReference type="Proteomes" id="UP000325055">
    <property type="component" value="Unassembled WGS sequence"/>
</dbReference>
<dbReference type="Proteomes" id="UP000061809">
    <property type="component" value="Chromosome"/>
</dbReference>
<dbReference type="PATRIC" id="fig|246787.4.peg.1114"/>